<dbReference type="PROSITE" id="PS51214">
    <property type="entry name" value="IBB"/>
    <property type="match status" value="1"/>
</dbReference>
<feature type="region of interest" description="Disordered" evidence="8">
    <location>
        <begin position="79"/>
        <end position="122"/>
    </location>
</feature>
<reference evidence="10" key="4">
    <citation type="submission" date="2025-09" db="UniProtKB">
        <authorList>
            <consortium name="Ensembl"/>
        </authorList>
    </citation>
    <scope>IDENTIFICATION</scope>
    <source>
        <strain evidence="10">JP 163 A</strain>
    </source>
</reference>
<evidence type="ECO:0000256" key="6">
    <source>
        <dbReference type="ARBA" id="ARBA00023242"/>
    </source>
</evidence>
<organism evidence="10 11">
    <name type="scientific">Xiphophorus maculatus</name>
    <name type="common">Southern platyfish</name>
    <name type="synonym">Platypoecilus maculatus</name>
    <dbReference type="NCBI Taxonomy" id="8083"/>
    <lineage>
        <taxon>Eukaryota</taxon>
        <taxon>Metazoa</taxon>
        <taxon>Chordata</taxon>
        <taxon>Craniata</taxon>
        <taxon>Vertebrata</taxon>
        <taxon>Euteleostomi</taxon>
        <taxon>Actinopterygii</taxon>
        <taxon>Neopterygii</taxon>
        <taxon>Teleostei</taxon>
        <taxon>Neoteleostei</taxon>
        <taxon>Acanthomorphata</taxon>
        <taxon>Ovalentaria</taxon>
        <taxon>Atherinomorphae</taxon>
        <taxon>Cyprinodontiformes</taxon>
        <taxon>Poeciliidae</taxon>
        <taxon>Poeciliinae</taxon>
        <taxon>Xiphophorus</taxon>
    </lineage>
</organism>
<dbReference type="FunFam" id="1.20.5.690:FF:000005">
    <property type="entry name" value="Importin subunit alpha"/>
    <property type="match status" value="1"/>
</dbReference>
<keyword evidence="6" id="KW-0539">Nucleus</keyword>
<dbReference type="Gene3D" id="1.20.5.690">
    <property type="entry name" value="Importin-alpha, importin-beta-binding domain"/>
    <property type="match status" value="1"/>
</dbReference>
<comment type="subcellular location">
    <subcellularLocation>
        <location evidence="2">Cytoplasm</location>
    </subcellularLocation>
    <subcellularLocation>
        <location evidence="1">Nucleus</location>
    </subcellularLocation>
</comment>
<evidence type="ECO:0000256" key="2">
    <source>
        <dbReference type="ARBA" id="ARBA00004496"/>
    </source>
</evidence>
<dbReference type="AlphaFoldDB" id="A0A3B5PRJ0"/>
<dbReference type="GO" id="GO:0061608">
    <property type="term" value="F:nuclear import signal receptor activity"/>
    <property type="evidence" value="ECO:0007669"/>
    <property type="project" value="InterPro"/>
</dbReference>
<reference evidence="11" key="1">
    <citation type="submission" date="2012-01" db="EMBL/GenBank/DDBJ databases">
        <authorList>
            <person name="Walter R."/>
            <person name="Schartl M."/>
            <person name="Warren W."/>
        </authorList>
    </citation>
    <scope>NUCLEOTIDE SEQUENCE [LARGE SCALE GENOMIC DNA]</scope>
    <source>
        <strain evidence="11">JP 163 A</strain>
    </source>
</reference>
<feature type="domain" description="IBB" evidence="9">
    <location>
        <begin position="1"/>
        <end position="54"/>
    </location>
</feature>
<protein>
    <submittedName>
        <fullName evidence="10">Karyopherin alpha 2 (RAG cohort 1, importin alpha 1)</fullName>
    </submittedName>
</protein>
<dbReference type="Ensembl" id="ENSXMAT00000023367.1">
    <property type="protein sequence ID" value="ENSXMAP00000021525.1"/>
    <property type="gene ID" value="ENSXMAG00000008323.2"/>
</dbReference>
<evidence type="ECO:0000256" key="4">
    <source>
        <dbReference type="ARBA" id="ARBA00022553"/>
    </source>
</evidence>
<evidence type="ECO:0000256" key="1">
    <source>
        <dbReference type="ARBA" id="ARBA00004123"/>
    </source>
</evidence>
<dbReference type="GO" id="GO:0005737">
    <property type="term" value="C:cytoplasm"/>
    <property type="evidence" value="ECO:0007669"/>
    <property type="project" value="UniProtKB-SubCell"/>
</dbReference>
<keyword evidence="5" id="KW-0007">Acetylation</keyword>
<keyword evidence="3" id="KW-0963">Cytoplasm</keyword>
<evidence type="ECO:0000256" key="8">
    <source>
        <dbReference type="SAM" id="MobiDB-lite"/>
    </source>
</evidence>
<reference evidence="10" key="3">
    <citation type="submission" date="2025-08" db="UniProtKB">
        <authorList>
            <consortium name="Ensembl"/>
        </authorList>
    </citation>
    <scope>IDENTIFICATION</scope>
    <source>
        <strain evidence="10">JP 163 A</strain>
    </source>
</reference>
<keyword evidence="4" id="KW-0597">Phosphoprotein</keyword>
<evidence type="ECO:0000256" key="7">
    <source>
        <dbReference type="PROSITE-ProRule" id="PRU00561"/>
    </source>
</evidence>
<dbReference type="InterPro" id="IPR036975">
    <property type="entry name" value="Importin-a_IBB_sf"/>
</dbReference>
<dbReference type="SUPFAM" id="SSF48371">
    <property type="entry name" value="ARM repeat"/>
    <property type="match status" value="1"/>
</dbReference>
<feature type="region of interest" description="Disordered" evidence="8">
    <location>
        <begin position="42"/>
        <end position="64"/>
    </location>
</feature>
<accession>A0A3B5PRJ0</accession>
<evidence type="ECO:0000313" key="11">
    <source>
        <dbReference type="Proteomes" id="UP000002852"/>
    </source>
</evidence>
<evidence type="ECO:0000313" key="10">
    <source>
        <dbReference type="Ensembl" id="ENSXMAP00000021525.1"/>
    </source>
</evidence>
<dbReference type="GeneTree" id="ENSGT01050000244891"/>
<reference evidence="11" key="2">
    <citation type="journal article" date="2013" name="Nat. Genet.">
        <title>The genome of the platyfish, Xiphophorus maculatus, provides insights into evolutionary adaptation and several complex traits.</title>
        <authorList>
            <person name="Schartl M."/>
            <person name="Walter R.B."/>
            <person name="Shen Y."/>
            <person name="Garcia T."/>
            <person name="Catchen J."/>
            <person name="Amores A."/>
            <person name="Braasch I."/>
            <person name="Chalopin D."/>
            <person name="Volff J.N."/>
            <person name="Lesch K.P."/>
            <person name="Bisazza A."/>
            <person name="Minx P."/>
            <person name="Hillier L."/>
            <person name="Wilson R.K."/>
            <person name="Fuerstenberg S."/>
            <person name="Boore J."/>
            <person name="Searle S."/>
            <person name="Postlethwait J.H."/>
            <person name="Warren W.C."/>
        </authorList>
    </citation>
    <scope>NUCLEOTIDE SEQUENCE [LARGE SCALE GENOMIC DNA]</scope>
    <source>
        <strain evidence="11">JP 163 A</strain>
    </source>
</reference>
<dbReference type="InterPro" id="IPR002652">
    <property type="entry name" value="Importin-a_IBB"/>
</dbReference>
<sequence length="122" mass="13671">MSENVARLNKFKNKGRDANELRRRRVEVNVELRKAKKDDQMFKRRNVAAAPDEATSPLQERNQNCQAIRPWTVEEIVAGVNSDSRESQLQATQAARGGVGSNKLHQRGHCSAGGPPRPIQRS</sequence>
<dbReference type="Proteomes" id="UP000002852">
    <property type="component" value="Unassembled WGS sequence"/>
</dbReference>
<dbReference type="Pfam" id="PF01749">
    <property type="entry name" value="IBB"/>
    <property type="match status" value="1"/>
</dbReference>
<keyword evidence="11" id="KW-1185">Reference proteome</keyword>
<keyword evidence="7" id="KW-0813">Transport</keyword>
<evidence type="ECO:0000259" key="9">
    <source>
        <dbReference type="PROSITE" id="PS51214"/>
    </source>
</evidence>
<evidence type="ECO:0000256" key="5">
    <source>
        <dbReference type="ARBA" id="ARBA00022990"/>
    </source>
</evidence>
<name>A0A3B5PRJ0_XIPMA</name>
<dbReference type="InterPro" id="IPR016024">
    <property type="entry name" value="ARM-type_fold"/>
</dbReference>
<dbReference type="GO" id="GO:0005634">
    <property type="term" value="C:nucleus"/>
    <property type="evidence" value="ECO:0007669"/>
    <property type="project" value="UniProtKB-SubCell"/>
</dbReference>
<evidence type="ECO:0000256" key="3">
    <source>
        <dbReference type="ARBA" id="ARBA00022490"/>
    </source>
</evidence>
<proteinExistence type="predicted"/>
<dbReference type="GO" id="GO:0006606">
    <property type="term" value="P:protein import into nucleus"/>
    <property type="evidence" value="ECO:0007669"/>
    <property type="project" value="InterPro"/>
</dbReference>